<evidence type="ECO:0000313" key="3">
    <source>
        <dbReference type="EMBL" id="KAF2017484.1"/>
    </source>
</evidence>
<name>A0A6A5XYX6_9PLEO</name>
<proteinExistence type="predicted"/>
<reference evidence="3" key="1">
    <citation type="journal article" date="2020" name="Stud. Mycol.">
        <title>101 Dothideomycetes genomes: a test case for predicting lifestyles and emergence of pathogens.</title>
        <authorList>
            <person name="Haridas S."/>
            <person name="Albert R."/>
            <person name="Binder M."/>
            <person name="Bloem J."/>
            <person name="Labutti K."/>
            <person name="Salamov A."/>
            <person name="Andreopoulos B."/>
            <person name="Baker S."/>
            <person name="Barry K."/>
            <person name="Bills G."/>
            <person name="Bluhm B."/>
            <person name="Cannon C."/>
            <person name="Castanera R."/>
            <person name="Culley D."/>
            <person name="Daum C."/>
            <person name="Ezra D."/>
            <person name="Gonzalez J."/>
            <person name="Henrissat B."/>
            <person name="Kuo A."/>
            <person name="Liang C."/>
            <person name="Lipzen A."/>
            <person name="Lutzoni F."/>
            <person name="Magnuson J."/>
            <person name="Mondo S."/>
            <person name="Nolan M."/>
            <person name="Ohm R."/>
            <person name="Pangilinan J."/>
            <person name="Park H.-J."/>
            <person name="Ramirez L."/>
            <person name="Alfaro M."/>
            <person name="Sun H."/>
            <person name="Tritt A."/>
            <person name="Yoshinaga Y."/>
            <person name="Zwiers L.-H."/>
            <person name="Turgeon B."/>
            <person name="Goodwin S."/>
            <person name="Spatafora J."/>
            <person name="Crous P."/>
            <person name="Grigoriev I."/>
        </authorList>
    </citation>
    <scope>NUCLEOTIDE SEQUENCE</scope>
    <source>
        <strain evidence="3">CBS 175.79</strain>
    </source>
</reference>
<accession>A0A6A5XYX6</accession>
<dbReference type="AlphaFoldDB" id="A0A6A5XYX6"/>
<dbReference type="Pfam" id="PF24054">
    <property type="entry name" value="DUF7357"/>
    <property type="match status" value="1"/>
</dbReference>
<feature type="compositionally biased region" description="Basic and acidic residues" evidence="1">
    <location>
        <begin position="284"/>
        <end position="309"/>
    </location>
</feature>
<feature type="region of interest" description="Disordered" evidence="1">
    <location>
        <begin position="158"/>
        <end position="428"/>
    </location>
</feature>
<feature type="domain" description="DUF7357" evidence="2">
    <location>
        <begin position="1"/>
        <end position="131"/>
    </location>
</feature>
<feature type="compositionally biased region" description="Basic and acidic residues" evidence="1">
    <location>
        <begin position="352"/>
        <end position="366"/>
    </location>
</feature>
<evidence type="ECO:0000256" key="1">
    <source>
        <dbReference type="SAM" id="MobiDB-lite"/>
    </source>
</evidence>
<feature type="compositionally biased region" description="Polar residues" evidence="1">
    <location>
        <begin position="486"/>
        <end position="502"/>
    </location>
</feature>
<feature type="compositionally biased region" description="Acidic residues" evidence="1">
    <location>
        <begin position="247"/>
        <end position="257"/>
    </location>
</feature>
<sequence length="675" mass="74927">MRLRLSVQRNRLPQTQALWTVPEANKSPAYTIARLLEDVNLIFPLEGDHWGLDDYAVEVGGFECLHFSPVAHTLRDDDIVCIRPLMTTEVRERSLGGRNQISEGGQHLLDGIPFGRPYLRDPNRPPIRIPPPRQARLVEITDNAMEEHQSVGNVGLIMAHGESPSDHSAKDLQNRGESKGTHKAVRFEDLPVDQLGSEESDDEDFAPEDDLDVSMDDLESGSDGASGDESSADSDPSGSGSHSSSDSDSESGGDEGPEERSTKVKPYGPPGSGSKSTWNRNQRRKEQARLQKLKEQGVLDADAGFKELRALSPATRTRALTNNNHSTTPSKTTVGMSSQKRKRDDQEDEDSSLERRRIEMLAKIDELQAPATPVDSSTPPSASKRLRPDVSAFKRIISHQAQPLHKRAPKSKAADEQPSKPLNTDPDLWKSKLKLSAFECWEEEYELSAPPFPFKQHWDPASKLMRQKAAQEKQKWQKKRDKKNVSNKNNDPDWSNAPNQGYSPIEQHQEGEESIVLDYGDALDSKTDADVMKEVDAQIVQDVATSVQEDLPPIPDDVASLPSLSQDDIRIGTVIVFKVCEINMKTIQPEFSDFKTAIVEEEGDSGNGAGTIGLRLAQRDLPRREKEVDKKGGRVYSLADHFGINGNDDEDVDVGLVHHHFHELLEAKLLKKAAE</sequence>
<organism evidence="3 4">
    <name type="scientific">Aaosphaeria arxii CBS 175.79</name>
    <dbReference type="NCBI Taxonomy" id="1450172"/>
    <lineage>
        <taxon>Eukaryota</taxon>
        <taxon>Fungi</taxon>
        <taxon>Dikarya</taxon>
        <taxon>Ascomycota</taxon>
        <taxon>Pezizomycotina</taxon>
        <taxon>Dothideomycetes</taxon>
        <taxon>Pleosporomycetidae</taxon>
        <taxon>Pleosporales</taxon>
        <taxon>Pleosporales incertae sedis</taxon>
        <taxon>Aaosphaeria</taxon>
    </lineage>
</organism>
<feature type="compositionally biased region" description="Low complexity" evidence="1">
    <location>
        <begin position="221"/>
        <end position="246"/>
    </location>
</feature>
<evidence type="ECO:0000259" key="2">
    <source>
        <dbReference type="Pfam" id="PF24054"/>
    </source>
</evidence>
<keyword evidence="4" id="KW-1185">Reference proteome</keyword>
<dbReference type="GeneID" id="54284893"/>
<feature type="compositionally biased region" description="Basic and acidic residues" evidence="1">
    <location>
        <begin position="163"/>
        <end position="189"/>
    </location>
</feature>
<feature type="compositionally biased region" description="Polar residues" evidence="1">
    <location>
        <begin position="314"/>
        <end position="338"/>
    </location>
</feature>
<gene>
    <name evidence="3" type="ORF">BU24DRAFT_420525</name>
</gene>
<dbReference type="Proteomes" id="UP000799778">
    <property type="component" value="Unassembled WGS sequence"/>
</dbReference>
<dbReference type="EMBL" id="ML978068">
    <property type="protein sequence ID" value="KAF2017484.1"/>
    <property type="molecule type" value="Genomic_DNA"/>
</dbReference>
<feature type="region of interest" description="Disordered" evidence="1">
    <location>
        <begin position="451"/>
        <end position="504"/>
    </location>
</feature>
<dbReference type="InterPro" id="IPR055781">
    <property type="entry name" value="DUF7357"/>
</dbReference>
<feature type="compositionally biased region" description="Acidic residues" evidence="1">
    <location>
        <begin position="196"/>
        <end position="220"/>
    </location>
</feature>
<protein>
    <recommendedName>
        <fullName evidence="2">DUF7357 domain-containing protein</fullName>
    </recommendedName>
</protein>
<dbReference type="OrthoDB" id="5368821at2759"/>
<evidence type="ECO:0000313" key="4">
    <source>
        <dbReference type="Proteomes" id="UP000799778"/>
    </source>
</evidence>
<dbReference type="RefSeq" id="XP_033385823.1">
    <property type="nucleotide sequence ID" value="XM_033527496.1"/>
</dbReference>